<dbReference type="EMBL" id="BMGA01000010">
    <property type="protein sequence ID" value="GGA87476.1"/>
    <property type="molecule type" value="Genomic_DNA"/>
</dbReference>
<evidence type="ECO:0000256" key="1">
    <source>
        <dbReference type="SAM" id="Coils"/>
    </source>
</evidence>
<sequence>MKTEPKRVCIYAKDIQRITGKSYRQSIRILQKIRTELKKQENELVSIEEFCLFTSLKYELVEPLIIG</sequence>
<protein>
    <submittedName>
        <fullName evidence="2">Uncharacterized protein</fullName>
    </submittedName>
</protein>
<comment type="caution">
    <text evidence="2">The sequence shown here is derived from an EMBL/GenBank/DDBJ whole genome shotgun (WGS) entry which is preliminary data.</text>
</comment>
<accession>A0ABQ1HTE0</accession>
<dbReference type="RefSeq" id="WP_188495519.1">
    <property type="nucleotide sequence ID" value="NZ_BMGA01000010.1"/>
</dbReference>
<feature type="coiled-coil region" evidence="1">
    <location>
        <begin position="23"/>
        <end position="50"/>
    </location>
</feature>
<reference evidence="3" key="1">
    <citation type="journal article" date="2019" name="Int. J. Syst. Evol. Microbiol.">
        <title>The Global Catalogue of Microorganisms (GCM) 10K type strain sequencing project: providing services to taxonomists for standard genome sequencing and annotation.</title>
        <authorList>
            <consortium name="The Broad Institute Genomics Platform"/>
            <consortium name="The Broad Institute Genome Sequencing Center for Infectious Disease"/>
            <person name="Wu L."/>
            <person name="Ma J."/>
        </authorList>
    </citation>
    <scope>NUCLEOTIDE SEQUENCE [LARGE SCALE GENOMIC DNA]</scope>
    <source>
        <strain evidence="3">CGMCC 1.12811</strain>
    </source>
</reference>
<dbReference type="Proteomes" id="UP000658793">
    <property type="component" value="Unassembled WGS sequence"/>
</dbReference>
<organism evidence="2 3">
    <name type="scientific">Flavobacterium palustre</name>
    <dbReference type="NCBI Taxonomy" id="1476463"/>
    <lineage>
        <taxon>Bacteria</taxon>
        <taxon>Pseudomonadati</taxon>
        <taxon>Bacteroidota</taxon>
        <taxon>Flavobacteriia</taxon>
        <taxon>Flavobacteriales</taxon>
        <taxon>Flavobacteriaceae</taxon>
        <taxon>Flavobacterium</taxon>
    </lineage>
</organism>
<evidence type="ECO:0000313" key="3">
    <source>
        <dbReference type="Proteomes" id="UP000658793"/>
    </source>
</evidence>
<keyword evidence="1" id="KW-0175">Coiled coil</keyword>
<evidence type="ECO:0000313" key="2">
    <source>
        <dbReference type="EMBL" id="GGA87476.1"/>
    </source>
</evidence>
<name>A0ABQ1HTE0_9FLAO</name>
<keyword evidence="3" id="KW-1185">Reference proteome</keyword>
<gene>
    <name evidence="2" type="ORF">GCM10008015_30170</name>
</gene>
<proteinExistence type="predicted"/>